<dbReference type="STRING" id="542762.A0A4S4D115"/>
<feature type="compositionally biased region" description="Basic and acidic residues" evidence="2">
    <location>
        <begin position="41"/>
        <end position="51"/>
    </location>
</feature>
<feature type="coiled-coil region" evidence="1">
    <location>
        <begin position="138"/>
        <end position="200"/>
    </location>
</feature>
<reference evidence="3 4" key="1">
    <citation type="journal article" date="2018" name="Proc. Natl. Acad. Sci. U.S.A.">
        <title>Draft genome sequence of Camellia sinensis var. sinensis provides insights into the evolution of the tea genome and tea quality.</title>
        <authorList>
            <person name="Wei C."/>
            <person name="Yang H."/>
            <person name="Wang S."/>
            <person name="Zhao J."/>
            <person name="Liu C."/>
            <person name="Gao L."/>
            <person name="Xia E."/>
            <person name="Lu Y."/>
            <person name="Tai Y."/>
            <person name="She G."/>
            <person name="Sun J."/>
            <person name="Cao H."/>
            <person name="Tong W."/>
            <person name="Gao Q."/>
            <person name="Li Y."/>
            <person name="Deng W."/>
            <person name="Jiang X."/>
            <person name="Wang W."/>
            <person name="Chen Q."/>
            <person name="Zhang S."/>
            <person name="Li H."/>
            <person name="Wu J."/>
            <person name="Wang P."/>
            <person name="Li P."/>
            <person name="Shi C."/>
            <person name="Zheng F."/>
            <person name="Jian J."/>
            <person name="Huang B."/>
            <person name="Shan D."/>
            <person name="Shi M."/>
            <person name="Fang C."/>
            <person name="Yue Y."/>
            <person name="Li F."/>
            <person name="Li D."/>
            <person name="Wei S."/>
            <person name="Han B."/>
            <person name="Jiang C."/>
            <person name="Yin Y."/>
            <person name="Xia T."/>
            <person name="Zhang Z."/>
            <person name="Bennetzen J.L."/>
            <person name="Zhao S."/>
            <person name="Wan X."/>
        </authorList>
    </citation>
    <scope>NUCLEOTIDE SEQUENCE [LARGE SCALE GENOMIC DNA]</scope>
    <source>
        <strain evidence="4">cv. Shuchazao</strain>
        <tissue evidence="3">Leaf</tissue>
    </source>
</reference>
<evidence type="ECO:0000313" key="4">
    <source>
        <dbReference type="Proteomes" id="UP000306102"/>
    </source>
</evidence>
<sequence length="546" mass="61617">MEDEKKKKKNKKKKNKQSKTTGDVTDGIGESANADQSHAIEQNHHNGTEGDKTSVQLYKLHAGIEEAIEKLQNENEAHILEEARLEETIKKLEKENDTHMQKEAFLEMKLLQLQSEKDSWLQKEVGFEEKINQLMDETSTLSLKRVSLEEKIKQLEGEIDYWFQKENSTEETIAKLNGDNTRLQAQVMESEESRNNLLQENQWLTESMSGMKFRIQNLETASTRTSTVMTMHASESEDMNVQTKAAQPLVENLVAKNSELVEKNSTEETIAKLNGDNTRLQAQVMESEESRNNLLQENQWLTESMSGMKFRIQNLETASTRTSTVMTMHASESEDMNVQTKAAQPLVENLVAKNSELVEKVNELYVELEGRVVTANPSPAVGTEQTVEIVETIHVLDPMLEFIEKTPSGDRMDSHEDVINDDNAYSKDNVCVADSMSELSERVEFPEDVSIKHEGEDGEYNYYAEDTTVIPNSPKAINSEEIVQIASDENEVRDPEFETIQSDAKTDVPITDAPLIGAPFRLISFFARYVSGADLVNKGTVNCVGH</sequence>
<proteinExistence type="predicted"/>
<name>A0A4S4D115_CAMSN</name>
<accession>A0A4S4D115</accession>
<organism evidence="3 4">
    <name type="scientific">Camellia sinensis var. sinensis</name>
    <name type="common">China tea</name>
    <dbReference type="NCBI Taxonomy" id="542762"/>
    <lineage>
        <taxon>Eukaryota</taxon>
        <taxon>Viridiplantae</taxon>
        <taxon>Streptophyta</taxon>
        <taxon>Embryophyta</taxon>
        <taxon>Tracheophyta</taxon>
        <taxon>Spermatophyta</taxon>
        <taxon>Magnoliopsida</taxon>
        <taxon>eudicotyledons</taxon>
        <taxon>Gunneridae</taxon>
        <taxon>Pentapetalae</taxon>
        <taxon>asterids</taxon>
        <taxon>Ericales</taxon>
        <taxon>Theaceae</taxon>
        <taxon>Camellia</taxon>
    </lineage>
</organism>
<dbReference type="AlphaFoldDB" id="A0A4S4D115"/>
<protein>
    <submittedName>
        <fullName evidence="3">Uncharacterized protein</fullName>
    </submittedName>
</protein>
<feature type="region of interest" description="Disordered" evidence="2">
    <location>
        <begin position="1"/>
        <end position="51"/>
    </location>
</feature>
<feature type="coiled-coil region" evidence="1">
    <location>
        <begin position="61"/>
        <end position="109"/>
    </location>
</feature>
<gene>
    <name evidence="3" type="ORF">TEA_024402</name>
</gene>
<feature type="compositionally biased region" description="Basic residues" evidence="2">
    <location>
        <begin position="1"/>
        <end position="17"/>
    </location>
</feature>
<evidence type="ECO:0000313" key="3">
    <source>
        <dbReference type="EMBL" id="THF95894.1"/>
    </source>
</evidence>
<feature type="coiled-coil region" evidence="1">
    <location>
        <begin position="263"/>
        <end position="297"/>
    </location>
</feature>
<dbReference type="EMBL" id="SDRB02013121">
    <property type="protein sequence ID" value="THF95894.1"/>
    <property type="molecule type" value="Genomic_DNA"/>
</dbReference>
<dbReference type="Proteomes" id="UP000306102">
    <property type="component" value="Unassembled WGS sequence"/>
</dbReference>
<evidence type="ECO:0000256" key="2">
    <source>
        <dbReference type="SAM" id="MobiDB-lite"/>
    </source>
</evidence>
<comment type="caution">
    <text evidence="3">The sequence shown here is derived from an EMBL/GenBank/DDBJ whole genome shotgun (WGS) entry which is preliminary data.</text>
</comment>
<keyword evidence="1" id="KW-0175">Coiled coil</keyword>
<keyword evidence="4" id="KW-1185">Reference proteome</keyword>
<evidence type="ECO:0000256" key="1">
    <source>
        <dbReference type="SAM" id="Coils"/>
    </source>
</evidence>